<dbReference type="InterPro" id="IPR007119">
    <property type="entry name" value="Phage_tail_spike_N"/>
</dbReference>
<reference evidence="4 6" key="2">
    <citation type="journal article" date="2016" name="Front. Microbiol.">
        <title>Industrial Acetogenic Biocatalysts: A Comparative Metabolic and Genomic Analysis.</title>
        <authorList>
            <person name="Bengelsdorf F."/>
            <person name="Poehlein A."/>
            <person name="Sonja S."/>
            <person name="Erz C."/>
            <person name="Hummel T."/>
            <person name="Hoffmeister S."/>
            <person name="Daniel R."/>
            <person name="Durre P."/>
        </authorList>
    </citation>
    <scope>NUCLEOTIDE SEQUENCE [LARGE SCALE GENOMIC DNA]</scope>
    <source>
        <strain evidence="4 6">PTA-10522</strain>
    </source>
</reference>
<reference evidence="3 5" key="1">
    <citation type="journal article" date="2015" name="Biotechnol. Bioeng.">
        <title>Genome sequence and phenotypic characterization of Caulobacter segnis.</title>
        <authorList>
            <person name="Patel S."/>
            <person name="Fletcher B."/>
            <person name="Scott D.C."/>
            <person name="Ely B."/>
        </authorList>
    </citation>
    <scope>NUCLEOTIDE SEQUENCE [LARGE SCALE GENOMIC DNA]</scope>
    <source>
        <strain evidence="3 5">PS02</strain>
    </source>
</reference>
<evidence type="ECO:0000313" key="6">
    <source>
        <dbReference type="Proteomes" id="UP000093694"/>
    </source>
</evidence>
<dbReference type="InterPro" id="IPR010572">
    <property type="entry name" value="Tail_dom"/>
</dbReference>
<evidence type="ECO:0000259" key="2">
    <source>
        <dbReference type="Pfam" id="PF18994"/>
    </source>
</evidence>
<feature type="domain" description="Prophage endopeptidase tail N-terminal" evidence="2">
    <location>
        <begin position="2"/>
        <end position="77"/>
    </location>
</feature>
<dbReference type="NCBIfam" id="TIGR01665">
    <property type="entry name" value="put_anti_recept"/>
    <property type="match status" value="1"/>
</dbReference>
<dbReference type="SUPFAM" id="SSF141571">
    <property type="entry name" value="Pentapeptide repeat-like"/>
    <property type="match status" value="1"/>
</dbReference>
<dbReference type="Pfam" id="PF06605">
    <property type="entry name" value="Prophage_tail"/>
    <property type="match status" value="1"/>
</dbReference>
<comment type="caution">
    <text evidence="3">The sequence shown here is derived from an EMBL/GenBank/DDBJ whole genome shotgun (WGS) entry which is preliminary data.</text>
</comment>
<dbReference type="PANTHER" id="PTHR47485:SF1">
    <property type="entry name" value="THYLAKOID LUMENAL 17.4 KDA PROTEIN, CHLOROPLASTIC"/>
    <property type="match status" value="1"/>
</dbReference>
<dbReference type="Proteomes" id="UP000093694">
    <property type="component" value="Unassembled WGS sequence"/>
</dbReference>
<evidence type="ECO:0000313" key="4">
    <source>
        <dbReference type="EMBL" id="OBR97464.1"/>
    </source>
</evidence>
<dbReference type="EMBL" id="LITQ01000030">
    <property type="protein sequence ID" value="OAA90700.1"/>
    <property type="molecule type" value="Genomic_DNA"/>
</dbReference>
<evidence type="ECO:0000259" key="1">
    <source>
        <dbReference type="Pfam" id="PF06605"/>
    </source>
</evidence>
<dbReference type="Proteomes" id="UP000077384">
    <property type="component" value="Unassembled WGS sequence"/>
</dbReference>
<sequence length="1593" mass="171080">MLILENTQGEKIAPLPNAKDVKIERDLQGNDTLSFSYPQGVDNFCKLIKNQEFVLTPDQEYVIKEVNPGVENYTDIVATVNTDDLKDRTIDGFTRENVTLSLLANNAVAGTGWTIDSDVTKLRSLSMTTSTALDILQKLADLYMCNIKYDAKNKVVIFRETLSNGVSNAYFVDKLNMQGLEVQSTSYDFCTRLIPIGKDGLKISDINAGLEYVENYQYCNQRITAYWKADQYTDKNALKEDAIQKLELLSVPAIAYKAKVLDLANLMPDSYAFLKYQLGDFIKVVDDNKQIMEVVRIVKTTDYPFEPENNEVELNSQYEQLEDLQLKFEKTSDSVDDITTPDGAGVNGDKIDAVDGDKVKDGTITGTKVANLTITNANIANATITSAKIGIAEIKTANIADANITNAKIATAAIDTANIKDACITSAKIGTAAITTAAIDDASITSAKITDAAIINAKIGVEAVGTSNIQTAAITTAKIGDAQITNAKIATAAIGTANIQDASITNAKIVTAAIDTANIKDACITSAKIGTGEIKTANIGIAQITNATIGTEAVGTSNIQDAAITTAKIGGSQITSALIASEAVGTSQIAKASIGTAQISEIEASKITSGTIDTSKVDVAGVNQRLLIRGNRLQVFAVKPDNSLYERVSLGDVNGDGSIYGFRVRGADGTTVLMDETGVKREGITEGSITDSKIAGDANIQGTKLDINSVVTAINGGTTSIQGSKVLLNGQGLDVQFTNMSTTISGKASQGDIATAIDGVQIGGRNYCRDKDILGPYTGYNFFVGNKIPIVAGQTYTISFKRDATNQKYGIRVRFRDIDGNIISLSWPNWTYNAYYEAYYNDTLEGYNKYTFISPIGSATLEIIHSIEPGETLNYIKECKLEIGNKATDWSPAPEDVQEQIDTTKTIAKSYTDSQVSVLQNAINLKVESSAFNSTVSNLSSAINSKVNTSDYSAELQILNNSINSKVSQTDINTSIANIQIGGRNYVPNSKVLTRVGTGKENEIFNPSDLTTDLSGKVVTISYDYSIGVGTTLGNDARLTVGFSDNYGWVGNSIQLNNVTTGSNKTTLTLPNRTVGNNKDIWIRLDYITGTVTISNLKVELGNKATDWTPAPEDVQTQIDTHTTEIKQNADNIALKVSQNDYNGNYIASLINQSATTVAIDASKINLNGYVTMTNLMTPGQTTIDGGNVDSTNLHVKAANIDGAVNATNLLVRETSGVTIYAHNMEFSTSNISGYQGYSTTSRPTPTQATSGTALTPTDISKISASGDSNILGVVPSGSTYCYAFIKYNLLAEYQRQYGVLGGTTTQQVAALRQSIGKIDLKIGASTYYSGEVNVNFSMWNNTEGRYSRGGSWADDGTYKVQTFTFTDDGQSVGYYNSDYIDDDGNINILIYSATSNAYLQIDYVDLTITTLSYTDYGTLLIDATPDVEGGRIYVYDNYGVKNVILGSNKFASSGNQGGTLILNDASGSSKVELSASDGYDSGVINLKDANGVVRVAVYADSNIGPMVAVRNANNETVSYIGQQAGKINNERILVESDMPHQSGNFGAAGSKIYASSSQWFYIEHAVDGSLKIHWDETHYCTIPAGYVQWSNY</sequence>
<dbReference type="PATRIC" id="fig|1705578.3.peg.2323"/>
<gene>
    <name evidence="3" type="primary">pipB2</name>
    <name evidence="4" type="ORF">CLCOS_03200</name>
    <name evidence="3" type="ORF">WX73_02065</name>
</gene>
<feature type="domain" description="Tail spike" evidence="1">
    <location>
        <begin position="83"/>
        <end position="326"/>
    </location>
</feature>
<dbReference type="Pfam" id="PF18994">
    <property type="entry name" value="Prophage_tailD1"/>
    <property type="match status" value="1"/>
</dbReference>
<accession>A0A166RD75</accession>
<dbReference type="EMBL" id="LROR01000023">
    <property type="protein sequence ID" value="OBR97464.1"/>
    <property type="molecule type" value="Genomic_DNA"/>
</dbReference>
<organism evidence="3 5">
    <name type="scientific">Clostridium coskatii</name>
    <dbReference type="NCBI Taxonomy" id="1705578"/>
    <lineage>
        <taxon>Bacteria</taxon>
        <taxon>Bacillati</taxon>
        <taxon>Bacillota</taxon>
        <taxon>Clostridia</taxon>
        <taxon>Eubacteriales</taxon>
        <taxon>Clostridiaceae</taxon>
        <taxon>Clostridium</taxon>
    </lineage>
</organism>
<name>A0A166RD75_9CLOT</name>
<protein>
    <submittedName>
        <fullName evidence="3">Secreted effector protein pipB2</fullName>
    </submittedName>
</protein>
<dbReference type="InterPro" id="IPR044051">
    <property type="entry name" value="Prophage_tail_N"/>
</dbReference>
<dbReference type="Gene3D" id="2.160.20.80">
    <property type="entry name" value="E3 ubiquitin-protein ligase SopA"/>
    <property type="match status" value="1"/>
</dbReference>
<keyword evidence="6" id="KW-1185">Reference proteome</keyword>
<evidence type="ECO:0000313" key="5">
    <source>
        <dbReference type="Proteomes" id="UP000077384"/>
    </source>
</evidence>
<dbReference type="RefSeq" id="WP_063602034.1">
    <property type="nucleotide sequence ID" value="NZ_LITQ01000030.1"/>
</dbReference>
<dbReference type="PANTHER" id="PTHR47485">
    <property type="entry name" value="THYLAKOID LUMENAL 17.4 KDA PROTEIN, CHLOROPLASTIC"/>
    <property type="match status" value="1"/>
</dbReference>
<evidence type="ECO:0000313" key="3">
    <source>
        <dbReference type="EMBL" id="OAA90700.1"/>
    </source>
</evidence>
<proteinExistence type="predicted"/>